<dbReference type="HOGENOM" id="CLU_169083_0_0_1"/>
<dbReference type="PANTHER" id="PTHR47014">
    <property type="entry name" value="PLECKSTRIN HOMOLOGY DOMAIN-CONTAINING FAMILY S MEMBER 1"/>
    <property type="match status" value="1"/>
</dbReference>
<evidence type="ECO:0000313" key="3">
    <source>
        <dbReference type="Ensembl" id="ENSACAP00000009863.4"/>
    </source>
</evidence>
<name>H9GFY7_ANOCA</name>
<dbReference type="Pfam" id="PF00169">
    <property type="entry name" value="PH"/>
    <property type="match status" value="1"/>
</dbReference>
<feature type="region of interest" description="Disordered" evidence="1">
    <location>
        <begin position="238"/>
        <end position="296"/>
    </location>
</feature>
<organism evidence="3 4">
    <name type="scientific">Anolis carolinensis</name>
    <name type="common">Green anole</name>
    <name type="synonym">American chameleon</name>
    <dbReference type="NCBI Taxonomy" id="28377"/>
    <lineage>
        <taxon>Eukaryota</taxon>
        <taxon>Metazoa</taxon>
        <taxon>Chordata</taxon>
        <taxon>Craniata</taxon>
        <taxon>Vertebrata</taxon>
        <taxon>Euteleostomi</taxon>
        <taxon>Lepidosauria</taxon>
        <taxon>Squamata</taxon>
        <taxon>Bifurcata</taxon>
        <taxon>Unidentata</taxon>
        <taxon>Episquamata</taxon>
        <taxon>Toxicofera</taxon>
        <taxon>Iguania</taxon>
        <taxon>Dactyloidae</taxon>
        <taxon>Anolis</taxon>
    </lineage>
</organism>
<dbReference type="InterPro" id="IPR042986">
    <property type="entry name" value="PLEKHS1"/>
</dbReference>
<dbReference type="eggNOG" id="ENOG502RDEC">
    <property type="taxonomic scope" value="Eukaryota"/>
</dbReference>
<evidence type="ECO:0000313" key="4">
    <source>
        <dbReference type="Proteomes" id="UP000001646"/>
    </source>
</evidence>
<sequence>MDSSRSSSIGSDDYENVCKQGFFRKSPPVHLFTNQTSWKKRYFILSKSIKNGYVLRYFKEQQLKGCIEINETSKIEIGIADCEKMAMVRKMFKCVPTEVMTIRTGSRDFYLIGTDSKEVEEWANFLYETCREKEVGVTSKMDNPRKSSIENYYCEEVCKPIPFKRSPPVQRKLELRTRSKSSPACLDEKHDEQCHGNECEELLTTISKERPTSEPIRQVPSEDDHVYESPRKIMRRLRRLTHSPLDEQSGEDYEKENYYASPRSIQAQLNETNPEFSSSDEEQSNDDGGYMSMKDM</sequence>
<dbReference type="Proteomes" id="UP000001646">
    <property type="component" value="Unplaced"/>
</dbReference>
<feature type="domain" description="PH" evidence="2">
    <location>
        <begin position="16"/>
        <end position="131"/>
    </location>
</feature>
<dbReference type="SUPFAM" id="SSF50729">
    <property type="entry name" value="PH domain-like"/>
    <property type="match status" value="1"/>
</dbReference>
<dbReference type="PROSITE" id="PS50003">
    <property type="entry name" value="PH_DOMAIN"/>
    <property type="match status" value="1"/>
</dbReference>
<dbReference type="Gene3D" id="2.30.29.30">
    <property type="entry name" value="Pleckstrin-homology domain (PH domain)/Phosphotyrosine-binding domain (PTB)"/>
    <property type="match status" value="1"/>
</dbReference>
<accession>H9GFY7</accession>
<dbReference type="SMART" id="SM00233">
    <property type="entry name" value="PH"/>
    <property type="match status" value="1"/>
</dbReference>
<dbReference type="InterPro" id="IPR011993">
    <property type="entry name" value="PH-like_dom_sf"/>
</dbReference>
<feature type="compositionally biased region" description="Polar residues" evidence="1">
    <location>
        <begin position="263"/>
        <end position="277"/>
    </location>
</feature>
<evidence type="ECO:0000256" key="1">
    <source>
        <dbReference type="SAM" id="MobiDB-lite"/>
    </source>
</evidence>
<gene>
    <name evidence="3" type="primary">PLEKHS1</name>
</gene>
<protein>
    <submittedName>
        <fullName evidence="3">Pleckstrin homology domain containing S1</fullName>
    </submittedName>
</protein>
<dbReference type="Ensembl" id="ENSACAT00000010065.4">
    <property type="protein sequence ID" value="ENSACAP00000009863.4"/>
    <property type="gene ID" value="ENSACAG00000010069.4"/>
</dbReference>
<reference evidence="3" key="1">
    <citation type="submission" date="2009-12" db="EMBL/GenBank/DDBJ databases">
        <title>The Genome Sequence of Anolis carolinensis (Green Anole Lizard).</title>
        <authorList>
            <consortium name="The Genome Sequencing Platform"/>
            <person name="Di Palma F."/>
            <person name="Alfoldi J."/>
            <person name="Heiman D."/>
            <person name="Young S."/>
            <person name="Grabherr M."/>
            <person name="Johnson J."/>
            <person name="Lander E.S."/>
            <person name="Lindblad-Toh K."/>
        </authorList>
    </citation>
    <scope>NUCLEOTIDE SEQUENCE [LARGE SCALE GENOMIC DNA]</scope>
    <source>
        <strain evidence="3">JBL SC #1</strain>
    </source>
</reference>
<reference evidence="3" key="3">
    <citation type="submission" date="2025-09" db="UniProtKB">
        <authorList>
            <consortium name="Ensembl"/>
        </authorList>
    </citation>
    <scope>IDENTIFICATION</scope>
</reference>
<dbReference type="InterPro" id="IPR001849">
    <property type="entry name" value="PH_domain"/>
</dbReference>
<reference evidence="3" key="2">
    <citation type="submission" date="2025-08" db="UniProtKB">
        <authorList>
            <consortium name="Ensembl"/>
        </authorList>
    </citation>
    <scope>IDENTIFICATION</scope>
</reference>
<keyword evidence="4" id="KW-1185">Reference proteome</keyword>
<dbReference type="Bgee" id="ENSACAG00000010069">
    <property type="expression patterns" value="Expressed in lung and 1 other cell type or tissue"/>
</dbReference>
<dbReference type="PANTHER" id="PTHR47014:SF1">
    <property type="entry name" value="PLECKSTRIN HOMOLOGY DOMAIN-CONTAINING FAMILY S MEMBER 1"/>
    <property type="match status" value="1"/>
</dbReference>
<evidence type="ECO:0000259" key="2">
    <source>
        <dbReference type="PROSITE" id="PS50003"/>
    </source>
</evidence>
<dbReference type="AlphaFoldDB" id="H9GFY7"/>
<dbReference type="GeneTree" id="ENSGT00390000006729"/>
<proteinExistence type="predicted"/>